<dbReference type="AlphaFoldDB" id="A0A2V4AF62"/>
<geneLocation type="plasmid" evidence="8">
    <name>ppmurdsm45305</name>
</geneLocation>
<dbReference type="CDD" id="cd07906">
    <property type="entry name" value="Adenylation_DNA_ligase_LigD_LigC"/>
    <property type="match status" value="1"/>
</dbReference>
<evidence type="ECO:0000256" key="2">
    <source>
        <dbReference type="ARBA" id="ARBA00012727"/>
    </source>
</evidence>
<dbReference type="SUPFAM" id="SSF56091">
    <property type="entry name" value="DNA ligase/mRNA capping enzyme, catalytic domain"/>
    <property type="match status" value="1"/>
</dbReference>
<keyword evidence="8" id="KW-1185">Reference proteome</keyword>
<evidence type="ECO:0000256" key="3">
    <source>
        <dbReference type="ARBA" id="ARBA00022598"/>
    </source>
</evidence>
<evidence type="ECO:0000256" key="4">
    <source>
        <dbReference type="ARBA" id="ARBA00034003"/>
    </source>
</evidence>
<feature type="region of interest" description="Disordered" evidence="5">
    <location>
        <begin position="290"/>
        <end position="310"/>
    </location>
</feature>
<gene>
    <name evidence="7" type="ORF">BAY60_35885</name>
</gene>
<dbReference type="InterPro" id="IPR016059">
    <property type="entry name" value="DNA_ligase_ATP-dep_CS"/>
</dbReference>
<accession>A0A2V4AF62</accession>
<dbReference type="Gene3D" id="3.30.470.30">
    <property type="entry name" value="DNA ligase/mRNA capping enzyme"/>
    <property type="match status" value="1"/>
</dbReference>
<reference evidence="7 8" key="1">
    <citation type="submission" date="2016-07" db="EMBL/GenBank/DDBJ databases">
        <title>Draft genome sequence of Prauserella muralis DSM 45305, isolated from a mould-covered wall in an indoor environment.</title>
        <authorList>
            <person name="Ruckert C."/>
            <person name="Albersmeier A."/>
            <person name="Jiang C.-L."/>
            <person name="Jiang Y."/>
            <person name="Kalinowski J."/>
            <person name="Schneider O."/>
            <person name="Winkler A."/>
            <person name="Zotchev S.B."/>
        </authorList>
    </citation>
    <scope>NUCLEOTIDE SEQUENCE [LARGE SCALE GENOMIC DNA]</scope>
    <source>
        <strain evidence="7 8">DSM 45305</strain>
        <plasmid evidence="8">ppmurdsm45305</plasmid>
    </source>
</reference>
<sequence length="310" mass="35093">MLATLGELPSGSGWAYEFKWDGVRAIVAVDGDTLTAWSRNQRTITATYPELRQLTSLLRQPVLLDGEIVTLDAAGRPDFGRLQARMHVRQPTERLLRDYPVAFYAFDLLQAGGRSLLGEPYHQRRDRLAELNLDDPPRVRTPDHYTHVEGQALLDVAAEYGLEGLVAKRLDSRYQPGRRSRDWIKTPLRLTQEVIIGGWTPGEGRRAGSLGSLLLGVHDDQNRLIYAGHVGTGFSDHALADMLHRLRPLQRPTSPFDVAIPREYARRATWVEPVLVGEVEHRQWTGDGRLRHPSWRGLRPDREPGETRRA</sequence>
<dbReference type="GO" id="GO:0003910">
    <property type="term" value="F:DNA ligase (ATP) activity"/>
    <property type="evidence" value="ECO:0007669"/>
    <property type="project" value="UniProtKB-EC"/>
</dbReference>
<dbReference type="EC" id="6.5.1.1" evidence="2"/>
<comment type="caution">
    <text evidence="7">The sequence shown here is derived from an EMBL/GenBank/DDBJ whole genome shotgun (WGS) entry which is preliminary data.</text>
</comment>
<dbReference type="PANTHER" id="PTHR45674:SF4">
    <property type="entry name" value="DNA LIGASE 1"/>
    <property type="match status" value="1"/>
</dbReference>
<dbReference type="PROSITE" id="PS00697">
    <property type="entry name" value="DNA_LIGASE_A1"/>
    <property type="match status" value="1"/>
</dbReference>
<dbReference type="Gene3D" id="3.30.1490.70">
    <property type="match status" value="1"/>
</dbReference>
<dbReference type="InterPro" id="IPR012309">
    <property type="entry name" value="DNA_ligase_ATP-dep_C"/>
</dbReference>
<organism evidence="7 8">
    <name type="scientific">Prauserella muralis</name>
    <dbReference type="NCBI Taxonomy" id="588067"/>
    <lineage>
        <taxon>Bacteria</taxon>
        <taxon>Bacillati</taxon>
        <taxon>Actinomycetota</taxon>
        <taxon>Actinomycetes</taxon>
        <taxon>Pseudonocardiales</taxon>
        <taxon>Pseudonocardiaceae</taxon>
        <taxon>Prauserella</taxon>
    </lineage>
</organism>
<dbReference type="Gene3D" id="2.40.50.140">
    <property type="entry name" value="Nucleic acid-binding proteins"/>
    <property type="match status" value="1"/>
</dbReference>
<dbReference type="Pfam" id="PF04679">
    <property type="entry name" value="DNA_ligase_A_C"/>
    <property type="match status" value="1"/>
</dbReference>
<comment type="similarity">
    <text evidence="1">Belongs to the ATP-dependent DNA ligase family.</text>
</comment>
<proteinExistence type="inferred from homology"/>
<dbReference type="NCBIfam" id="TIGR02779">
    <property type="entry name" value="NHEJ_ligase_lig"/>
    <property type="match status" value="1"/>
</dbReference>
<dbReference type="GO" id="GO:0005524">
    <property type="term" value="F:ATP binding"/>
    <property type="evidence" value="ECO:0007669"/>
    <property type="project" value="InterPro"/>
</dbReference>
<feature type="domain" description="ATP-dependent DNA ligase family profile" evidence="6">
    <location>
        <begin position="94"/>
        <end position="219"/>
    </location>
</feature>
<dbReference type="EMBL" id="MASW01000024">
    <property type="protein sequence ID" value="PXY16637.1"/>
    <property type="molecule type" value="Genomic_DNA"/>
</dbReference>
<feature type="compositionally biased region" description="Basic and acidic residues" evidence="5">
    <location>
        <begin position="298"/>
        <end position="310"/>
    </location>
</feature>
<evidence type="ECO:0000313" key="8">
    <source>
        <dbReference type="Proteomes" id="UP000249915"/>
    </source>
</evidence>
<dbReference type="InterPro" id="IPR014146">
    <property type="entry name" value="LigD_ligase_dom"/>
</dbReference>
<dbReference type="InterPro" id="IPR050191">
    <property type="entry name" value="ATP-dep_DNA_ligase"/>
</dbReference>
<dbReference type="CDD" id="cd07971">
    <property type="entry name" value="OBF_DNA_ligase_LigD"/>
    <property type="match status" value="1"/>
</dbReference>
<name>A0A2V4AF62_9PSEU</name>
<comment type="catalytic activity">
    <reaction evidence="4">
        <text>ATP + (deoxyribonucleotide)n-3'-hydroxyl + 5'-phospho-(deoxyribonucleotide)m = (deoxyribonucleotide)n+m + AMP + diphosphate.</text>
        <dbReference type="EC" id="6.5.1.1"/>
    </reaction>
</comment>
<dbReference type="Pfam" id="PF01068">
    <property type="entry name" value="DNA_ligase_A_M"/>
    <property type="match status" value="1"/>
</dbReference>
<dbReference type="InterPro" id="IPR012340">
    <property type="entry name" value="NA-bd_OB-fold"/>
</dbReference>
<dbReference type="PANTHER" id="PTHR45674">
    <property type="entry name" value="DNA LIGASE 1/3 FAMILY MEMBER"/>
    <property type="match status" value="1"/>
</dbReference>
<evidence type="ECO:0000256" key="1">
    <source>
        <dbReference type="ARBA" id="ARBA00007572"/>
    </source>
</evidence>
<dbReference type="PROSITE" id="PS50160">
    <property type="entry name" value="DNA_LIGASE_A3"/>
    <property type="match status" value="1"/>
</dbReference>
<dbReference type="InterPro" id="IPR012310">
    <property type="entry name" value="DNA_ligase_ATP-dep_cent"/>
</dbReference>
<dbReference type="GO" id="GO:0006281">
    <property type="term" value="P:DNA repair"/>
    <property type="evidence" value="ECO:0007669"/>
    <property type="project" value="InterPro"/>
</dbReference>
<evidence type="ECO:0000259" key="6">
    <source>
        <dbReference type="PROSITE" id="PS50160"/>
    </source>
</evidence>
<dbReference type="Proteomes" id="UP000249915">
    <property type="component" value="Plasmid pPmurDSM45305"/>
</dbReference>
<evidence type="ECO:0000313" key="7">
    <source>
        <dbReference type="EMBL" id="PXY16637.1"/>
    </source>
</evidence>
<dbReference type="GO" id="GO:0006310">
    <property type="term" value="P:DNA recombination"/>
    <property type="evidence" value="ECO:0007669"/>
    <property type="project" value="InterPro"/>
</dbReference>
<dbReference type="RefSeq" id="WP_112278885.1">
    <property type="nucleotide sequence ID" value="NZ_CM009984.1"/>
</dbReference>
<keyword evidence="7" id="KW-0614">Plasmid</keyword>
<evidence type="ECO:0000256" key="5">
    <source>
        <dbReference type="SAM" id="MobiDB-lite"/>
    </source>
</evidence>
<keyword evidence="3 7" id="KW-0436">Ligase</keyword>
<protein>
    <recommendedName>
        <fullName evidence="2">DNA ligase (ATP)</fullName>
        <ecNumber evidence="2">6.5.1.1</ecNumber>
    </recommendedName>
</protein>
<dbReference type="OrthoDB" id="9802472at2"/>
<dbReference type="SUPFAM" id="SSF50249">
    <property type="entry name" value="Nucleic acid-binding proteins"/>
    <property type="match status" value="1"/>
</dbReference>